<evidence type="ECO:0000313" key="2">
    <source>
        <dbReference type="EMBL" id="KAK3867382.1"/>
    </source>
</evidence>
<dbReference type="Gene3D" id="2.60.40.10">
    <property type="entry name" value="Immunoglobulins"/>
    <property type="match status" value="1"/>
</dbReference>
<dbReference type="AlphaFoldDB" id="A0AAE1K985"/>
<dbReference type="InterPro" id="IPR013783">
    <property type="entry name" value="Ig-like_fold"/>
</dbReference>
<evidence type="ECO:0000256" key="1">
    <source>
        <dbReference type="SAM" id="MobiDB-lite"/>
    </source>
</evidence>
<dbReference type="SUPFAM" id="SSF48726">
    <property type="entry name" value="Immunoglobulin"/>
    <property type="match status" value="1"/>
</dbReference>
<dbReference type="EMBL" id="JAWQEG010003213">
    <property type="protein sequence ID" value="KAK3867382.1"/>
    <property type="molecule type" value="Genomic_DNA"/>
</dbReference>
<feature type="compositionally biased region" description="Polar residues" evidence="1">
    <location>
        <begin position="262"/>
        <end position="275"/>
    </location>
</feature>
<protein>
    <submittedName>
        <fullName evidence="2">Uncharacterized protein</fullName>
    </submittedName>
</protein>
<sequence length="324" mass="35195">MSHLRRGEGLDSRGPRGLQNEATNTWVSAEFEGRAHFEEGGQDGRTWVLVVGKVDFADQGEYRCRLDFQSSPTHNARVLLHVVASPPLPRPSHASTNHLLHQFISISSPTCTKFDSLINAALSVLQPASPNFPSLITLQQFLHYLLWLAPSPSTCPLHLPTWPVSRPPPPTTGNPDLEMETSFISRTGSNSRSRLVGSGRTGCTVLCVPKLDSIEEVPKEIEIISVATTERDTETEAAAVSVGEGNTAPGSDQRDGGWWTGQPLSSKDSHSQLSCTATGGGVGGGEVDDAGRTCERGGRREGKRKGRKRWKGRKKEKKEEKEGL</sequence>
<feature type="region of interest" description="Disordered" evidence="1">
    <location>
        <begin position="228"/>
        <end position="324"/>
    </location>
</feature>
<organism evidence="2 3">
    <name type="scientific">Petrolisthes cinctipes</name>
    <name type="common">Flat porcelain crab</name>
    <dbReference type="NCBI Taxonomy" id="88211"/>
    <lineage>
        <taxon>Eukaryota</taxon>
        <taxon>Metazoa</taxon>
        <taxon>Ecdysozoa</taxon>
        <taxon>Arthropoda</taxon>
        <taxon>Crustacea</taxon>
        <taxon>Multicrustacea</taxon>
        <taxon>Malacostraca</taxon>
        <taxon>Eumalacostraca</taxon>
        <taxon>Eucarida</taxon>
        <taxon>Decapoda</taxon>
        <taxon>Pleocyemata</taxon>
        <taxon>Anomura</taxon>
        <taxon>Galatheoidea</taxon>
        <taxon>Porcellanidae</taxon>
        <taxon>Petrolisthes</taxon>
    </lineage>
</organism>
<name>A0AAE1K985_PETCI</name>
<reference evidence="2" key="1">
    <citation type="submission" date="2023-10" db="EMBL/GenBank/DDBJ databases">
        <title>Genome assemblies of two species of porcelain crab, Petrolisthes cinctipes and Petrolisthes manimaculis (Anomura: Porcellanidae).</title>
        <authorList>
            <person name="Angst P."/>
        </authorList>
    </citation>
    <scope>NUCLEOTIDE SEQUENCE</scope>
    <source>
        <strain evidence="2">PB745_01</strain>
        <tissue evidence="2">Gill</tissue>
    </source>
</reference>
<dbReference type="InterPro" id="IPR036179">
    <property type="entry name" value="Ig-like_dom_sf"/>
</dbReference>
<feature type="compositionally biased region" description="Basic and acidic residues" evidence="1">
    <location>
        <begin position="289"/>
        <end position="300"/>
    </location>
</feature>
<feature type="compositionally biased region" description="Basic and acidic residues" evidence="1">
    <location>
        <begin position="1"/>
        <end position="14"/>
    </location>
</feature>
<dbReference type="Proteomes" id="UP001286313">
    <property type="component" value="Unassembled WGS sequence"/>
</dbReference>
<gene>
    <name evidence="2" type="ORF">Pcinc_027151</name>
</gene>
<keyword evidence="3" id="KW-1185">Reference proteome</keyword>
<feature type="region of interest" description="Disordered" evidence="1">
    <location>
        <begin position="1"/>
        <end position="22"/>
    </location>
</feature>
<accession>A0AAE1K985</accession>
<evidence type="ECO:0000313" key="3">
    <source>
        <dbReference type="Proteomes" id="UP001286313"/>
    </source>
</evidence>
<comment type="caution">
    <text evidence="2">The sequence shown here is derived from an EMBL/GenBank/DDBJ whole genome shotgun (WGS) entry which is preliminary data.</text>
</comment>
<feature type="compositionally biased region" description="Basic residues" evidence="1">
    <location>
        <begin position="301"/>
        <end position="316"/>
    </location>
</feature>
<proteinExistence type="predicted"/>